<evidence type="ECO:0000313" key="1">
    <source>
        <dbReference type="EMBL" id="KAJ8971986.1"/>
    </source>
</evidence>
<comment type="caution">
    <text evidence="1">The sequence shown here is derived from an EMBL/GenBank/DDBJ whole genome shotgun (WGS) entry which is preliminary data.</text>
</comment>
<protein>
    <submittedName>
        <fullName evidence="1">Uncharacterized protein</fullName>
    </submittedName>
</protein>
<accession>A0ABQ9J2W4</accession>
<dbReference type="EMBL" id="JAPWTJ010001406">
    <property type="protein sequence ID" value="KAJ8971986.1"/>
    <property type="molecule type" value="Genomic_DNA"/>
</dbReference>
<reference evidence="1" key="1">
    <citation type="journal article" date="2023" name="Insect Mol. Biol.">
        <title>Genome sequencing provides insights into the evolution of gene families encoding plant cell wall-degrading enzymes in longhorned beetles.</title>
        <authorList>
            <person name="Shin N.R."/>
            <person name="Okamura Y."/>
            <person name="Kirsch R."/>
            <person name="Pauchet Y."/>
        </authorList>
    </citation>
    <scope>NUCLEOTIDE SEQUENCE</scope>
    <source>
        <strain evidence="1">MMC_N1</strain>
    </source>
</reference>
<sequence>MACAPPAISKTNCKIFRRQPQVMAFYRFKCLAILYDRRMILSEMVRRPVRSCRGIGSKVLWVPVQSLSFQQYTHRNGFPKIFFYSPGSANIGRIVQLFFTCQTHVLCLQIRQTVLFT</sequence>
<proteinExistence type="predicted"/>
<evidence type="ECO:0000313" key="2">
    <source>
        <dbReference type="Proteomes" id="UP001162164"/>
    </source>
</evidence>
<name>A0ABQ9J2W4_9CUCU</name>
<keyword evidence="2" id="KW-1185">Reference proteome</keyword>
<dbReference type="Proteomes" id="UP001162164">
    <property type="component" value="Unassembled WGS sequence"/>
</dbReference>
<gene>
    <name evidence="1" type="ORF">NQ317_015357</name>
</gene>
<organism evidence="1 2">
    <name type="scientific">Molorchus minor</name>
    <dbReference type="NCBI Taxonomy" id="1323400"/>
    <lineage>
        <taxon>Eukaryota</taxon>
        <taxon>Metazoa</taxon>
        <taxon>Ecdysozoa</taxon>
        <taxon>Arthropoda</taxon>
        <taxon>Hexapoda</taxon>
        <taxon>Insecta</taxon>
        <taxon>Pterygota</taxon>
        <taxon>Neoptera</taxon>
        <taxon>Endopterygota</taxon>
        <taxon>Coleoptera</taxon>
        <taxon>Polyphaga</taxon>
        <taxon>Cucujiformia</taxon>
        <taxon>Chrysomeloidea</taxon>
        <taxon>Cerambycidae</taxon>
        <taxon>Lamiinae</taxon>
        <taxon>Monochamini</taxon>
        <taxon>Molorchus</taxon>
    </lineage>
</organism>